<accession>A0A0F9LTL4</accession>
<keyword evidence="3" id="KW-0227">DNA damage</keyword>
<evidence type="ECO:0000256" key="6">
    <source>
        <dbReference type="ARBA" id="ARBA00023125"/>
    </source>
</evidence>
<organism evidence="8">
    <name type="scientific">marine sediment metagenome</name>
    <dbReference type="NCBI Taxonomy" id="412755"/>
    <lineage>
        <taxon>unclassified sequences</taxon>
        <taxon>metagenomes</taxon>
        <taxon>ecological metagenomes</taxon>
    </lineage>
</organism>
<keyword evidence="4" id="KW-0378">Hydrolase</keyword>
<evidence type="ECO:0000256" key="4">
    <source>
        <dbReference type="ARBA" id="ARBA00022801"/>
    </source>
</evidence>
<dbReference type="EMBL" id="LAZR01006675">
    <property type="protein sequence ID" value="KKM90416.1"/>
    <property type="molecule type" value="Genomic_DNA"/>
</dbReference>
<evidence type="ECO:0000256" key="5">
    <source>
        <dbReference type="ARBA" id="ARBA00023124"/>
    </source>
</evidence>
<dbReference type="GO" id="GO:0106300">
    <property type="term" value="P:protein-DNA covalent cross-linking repair"/>
    <property type="evidence" value="ECO:0007669"/>
    <property type="project" value="InterPro"/>
</dbReference>
<protein>
    <recommendedName>
        <fullName evidence="9">Abasic site processing protein</fullName>
    </recommendedName>
</protein>
<dbReference type="InterPro" id="IPR036590">
    <property type="entry name" value="SRAP-like"/>
</dbReference>
<keyword evidence="6" id="KW-0238">DNA-binding</keyword>
<dbReference type="AlphaFoldDB" id="A0A0F9LTL4"/>
<dbReference type="GO" id="GO:0016829">
    <property type="term" value="F:lyase activity"/>
    <property type="evidence" value="ECO:0007669"/>
    <property type="project" value="UniProtKB-KW"/>
</dbReference>
<keyword evidence="7" id="KW-0456">Lyase</keyword>
<evidence type="ECO:0000256" key="3">
    <source>
        <dbReference type="ARBA" id="ARBA00022763"/>
    </source>
</evidence>
<dbReference type="PANTHER" id="PTHR13604">
    <property type="entry name" value="DC12-RELATED"/>
    <property type="match status" value="1"/>
</dbReference>
<evidence type="ECO:0000313" key="8">
    <source>
        <dbReference type="EMBL" id="KKM90416.1"/>
    </source>
</evidence>
<sequence>MCYNTRVSRKKDELEARYHIKALIGEMKENDELIHNSANGFAHPNMWIIPQEKPKNMIPVMWGLIPHYKKGVDPKEYYKETIRWGSGLNAKSEKLFDSNNYKASALTRRCIVPVDGFYEPHRIEHIKKPYSIPFYFERKDGLPINLAGIYAVAGNLVTFSILTKAATPMFAEIHNKKNRRPVLLQDDDIEVWLDNGLNESDVKKVIEDDLPDSQINTWPISKDLYKRNGEADRADITDQVDYPDLQITY</sequence>
<dbReference type="GO" id="GO:0006508">
    <property type="term" value="P:proteolysis"/>
    <property type="evidence" value="ECO:0007669"/>
    <property type="project" value="UniProtKB-KW"/>
</dbReference>
<dbReference type="GO" id="GO:0003697">
    <property type="term" value="F:single-stranded DNA binding"/>
    <property type="evidence" value="ECO:0007669"/>
    <property type="project" value="InterPro"/>
</dbReference>
<evidence type="ECO:0000256" key="1">
    <source>
        <dbReference type="ARBA" id="ARBA00008136"/>
    </source>
</evidence>
<dbReference type="Pfam" id="PF02586">
    <property type="entry name" value="SRAP"/>
    <property type="match status" value="1"/>
</dbReference>
<gene>
    <name evidence="8" type="ORF">LCGC14_1238850</name>
</gene>
<evidence type="ECO:0008006" key="9">
    <source>
        <dbReference type="Google" id="ProtNLM"/>
    </source>
</evidence>
<dbReference type="SUPFAM" id="SSF143081">
    <property type="entry name" value="BB1717-like"/>
    <property type="match status" value="1"/>
</dbReference>
<keyword evidence="2" id="KW-0645">Protease</keyword>
<proteinExistence type="inferred from homology"/>
<keyword evidence="5" id="KW-0190">Covalent protein-DNA linkage</keyword>
<comment type="similarity">
    <text evidence="1">Belongs to the SOS response-associated peptidase family.</text>
</comment>
<dbReference type="PANTHER" id="PTHR13604:SF0">
    <property type="entry name" value="ABASIC SITE PROCESSING PROTEIN HMCES"/>
    <property type="match status" value="1"/>
</dbReference>
<dbReference type="Gene3D" id="3.90.1680.10">
    <property type="entry name" value="SOS response associated peptidase-like"/>
    <property type="match status" value="1"/>
</dbReference>
<evidence type="ECO:0000256" key="2">
    <source>
        <dbReference type="ARBA" id="ARBA00022670"/>
    </source>
</evidence>
<evidence type="ECO:0000256" key="7">
    <source>
        <dbReference type="ARBA" id="ARBA00023239"/>
    </source>
</evidence>
<name>A0A0F9LTL4_9ZZZZ</name>
<dbReference type="InterPro" id="IPR003738">
    <property type="entry name" value="SRAP"/>
</dbReference>
<reference evidence="8" key="1">
    <citation type="journal article" date="2015" name="Nature">
        <title>Complex archaea that bridge the gap between prokaryotes and eukaryotes.</title>
        <authorList>
            <person name="Spang A."/>
            <person name="Saw J.H."/>
            <person name="Jorgensen S.L."/>
            <person name="Zaremba-Niedzwiedzka K."/>
            <person name="Martijn J."/>
            <person name="Lind A.E."/>
            <person name="van Eijk R."/>
            <person name="Schleper C."/>
            <person name="Guy L."/>
            <person name="Ettema T.J."/>
        </authorList>
    </citation>
    <scope>NUCLEOTIDE SEQUENCE</scope>
</reference>
<comment type="caution">
    <text evidence="8">The sequence shown here is derived from an EMBL/GenBank/DDBJ whole genome shotgun (WGS) entry which is preliminary data.</text>
</comment>
<dbReference type="GO" id="GO:0008233">
    <property type="term" value="F:peptidase activity"/>
    <property type="evidence" value="ECO:0007669"/>
    <property type="project" value="UniProtKB-KW"/>
</dbReference>